<evidence type="ECO:0000256" key="1">
    <source>
        <dbReference type="ARBA" id="ARBA00010641"/>
    </source>
</evidence>
<feature type="domain" description="RNA polymerase sigma factor 70 region 4 type 2" evidence="8">
    <location>
        <begin position="125"/>
        <end position="175"/>
    </location>
</feature>
<dbReference type="PANTHER" id="PTHR30173:SF36">
    <property type="entry name" value="ECF RNA POLYMERASE SIGMA FACTOR SIGJ"/>
    <property type="match status" value="1"/>
</dbReference>
<dbReference type="STRING" id="287986.DV20_32945"/>
<dbReference type="GO" id="GO:0016987">
    <property type="term" value="F:sigma factor activity"/>
    <property type="evidence" value="ECO:0007669"/>
    <property type="project" value="UniProtKB-KW"/>
</dbReference>
<dbReference type="Pfam" id="PF04542">
    <property type="entry name" value="Sigma70_r2"/>
    <property type="match status" value="1"/>
</dbReference>
<keyword evidence="3 6" id="KW-0805">Transcription regulation</keyword>
<feature type="domain" description="RNA polymerase sigma-70 region 2" evidence="7">
    <location>
        <begin position="10"/>
        <end position="75"/>
    </location>
</feature>
<dbReference type="AlphaFoldDB" id="A0A066U1Q9"/>
<dbReference type="NCBIfam" id="TIGR02960">
    <property type="entry name" value="SigX5"/>
    <property type="match status" value="1"/>
</dbReference>
<protein>
    <recommendedName>
        <fullName evidence="6">RNA polymerase sigma factor</fullName>
    </recommendedName>
</protein>
<dbReference type="NCBIfam" id="NF006089">
    <property type="entry name" value="PRK08241.1"/>
    <property type="match status" value="1"/>
</dbReference>
<keyword evidence="10" id="KW-0548">Nucleotidyltransferase</keyword>
<proteinExistence type="inferred from homology"/>
<gene>
    <name evidence="10" type="ORF">DV20_32945</name>
</gene>
<dbReference type="SUPFAM" id="SSF88659">
    <property type="entry name" value="Sigma3 and sigma4 domains of RNA polymerase sigma factors"/>
    <property type="match status" value="1"/>
</dbReference>
<organism evidence="10 11">
    <name type="scientific">Amycolatopsis rifamycinica</name>
    <dbReference type="NCBI Taxonomy" id="287986"/>
    <lineage>
        <taxon>Bacteria</taxon>
        <taxon>Bacillati</taxon>
        <taxon>Actinomycetota</taxon>
        <taxon>Actinomycetes</taxon>
        <taxon>Pseudonocardiales</taxon>
        <taxon>Pseudonocardiaceae</taxon>
        <taxon>Amycolatopsis</taxon>
    </lineage>
</organism>
<evidence type="ECO:0000256" key="6">
    <source>
        <dbReference type="RuleBase" id="RU000716"/>
    </source>
</evidence>
<evidence type="ECO:0000313" key="10">
    <source>
        <dbReference type="EMBL" id="KDN18148.1"/>
    </source>
</evidence>
<sequence length="322" mass="35277">MQDFATRTEPHRRELLAHCYRMLGSVHEAEDLVQETLVRAWKAWEGYDPARASVRTWLYRIATNACLTALAGRARRPLPSGLGGPGDDPHAPLTPSFEIPWLHPFPDARLDDPGRRLARRGTLRLALLAAMQTLPPKQRAVLILRDVLEFSAAEVAGFLGTTPAAVNSALQRARAGLGGLSADEVPEPDDAAVEAVLDRYVRAFERADVAGLVELLTDDVVLEMPPVPLWFRGRDDYGRFLARLFGMRGPEWRMTRTAANGQPALVAYCRDDAGVYRLHTLQAFTVRGGRVAHNVVFADPAVLAPFGLPAAQPAARASEGRP</sequence>
<evidence type="ECO:0000256" key="2">
    <source>
        <dbReference type="ARBA" id="ARBA00011344"/>
    </source>
</evidence>
<dbReference type="CDD" id="cd06171">
    <property type="entry name" value="Sigma70_r4"/>
    <property type="match status" value="1"/>
</dbReference>
<dbReference type="InterPro" id="IPR007627">
    <property type="entry name" value="RNA_pol_sigma70_r2"/>
</dbReference>
<evidence type="ECO:0000259" key="9">
    <source>
        <dbReference type="Pfam" id="PF12680"/>
    </source>
</evidence>
<evidence type="ECO:0000256" key="5">
    <source>
        <dbReference type="ARBA" id="ARBA00023163"/>
    </source>
</evidence>
<dbReference type="GO" id="GO:0003677">
    <property type="term" value="F:DNA binding"/>
    <property type="evidence" value="ECO:0007669"/>
    <property type="project" value="UniProtKB-KW"/>
</dbReference>
<keyword evidence="11" id="KW-1185">Reference proteome</keyword>
<dbReference type="Gene3D" id="1.10.10.10">
    <property type="entry name" value="Winged helix-like DNA-binding domain superfamily/Winged helix DNA-binding domain"/>
    <property type="match status" value="1"/>
</dbReference>
<comment type="similarity">
    <text evidence="1 6">Belongs to the sigma-70 factor family. ECF subfamily.</text>
</comment>
<dbReference type="InterPro" id="IPR013324">
    <property type="entry name" value="RNA_pol_sigma_r3/r4-like"/>
</dbReference>
<dbReference type="InterPro" id="IPR013325">
    <property type="entry name" value="RNA_pol_sigma_r2"/>
</dbReference>
<dbReference type="GO" id="GO:0016779">
    <property type="term" value="F:nucleotidyltransferase activity"/>
    <property type="evidence" value="ECO:0007669"/>
    <property type="project" value="UniProtKB-KW"/>
</dbReference>
<keyword evidence="10" id="KW-0808">Transferase</keyword>
<dbReference type="GO" id="GO:0006950">
    <property type="term" value="P:response to stress"/>
    <property type="evidence" value="ECO:0007669"/>
    <property type="project" value="UniProtKB-ARBA"/>
</dbReference>
<dbReference type="NCBIfam" id="TIGR02937">
    <property type="entry name" value="sigma70-ECF"/>
    <property type="match status" value="1"/>
</dbReference>
<reference evidence="10 11" key="1">
    <citation type="submission" date="2014-05" db="EMBL/GenBank/DDBJ databases">
        <title>Draft genome sequence of Amycolatopsis rifamycinica DSM 46095.</title>
        <authorList>
            <person name="Lal R."/>
            <person name="Saxena A."/>
            <person name="Kumari R."/>
            <person name="Mukherjee U."/>
            <person name="Singh P."/>
            <person name="Sangwan N."/>
            <person name="Mahato N.K."/>
        </authorList>
    </citation>
    <scope>NUCLEOTIDE SEQUENCE [LARGE SCALE GENOMIC DNA]</scope>
    <source>
        <strain evidence="10 11">DSM 46095</strain>
    </source>
</reference>
<dbReference type="InterPro" id="IPR000838">
    <property type="entry name" value="RNA_pol_sigma70_ECF_CS"/>
</dbReference>
<dbReference type="SUPFAM" id="SSF88946">
    <property type="entry name" value="Sigma2 domain of RNA polymerase sigma factors"/>
    <property type="match status" value="1"/>
</dbReference>
<dbReference type="Pfam" id="PF08281">
    <property type="entry name" value="Sigma70_r4_2"/>
    <property type="match status" value="1"/>
</dbReference>
<dbReference type="InterPro" id="IPR037401">
    <property type="entry name" value="SnoaL-like"/>
</dbReference>
<dbReference type="Pfam" id="PF12680">
    <property type="entry name" value="SnoaL_2"/>
    <property type="match status" value="1"/>
</dbReference>
<dbReference type="EMBL" id="JMQI01000066">
    <property type="protein sequence ID" value="KDN18148.1"/>
    <property type="molecule type" value="Genomic_DNA"/>
</dbReference>
<dbReference type="Proteomes" id="UP000027345">
    <property type="component" value="Unassembled WGS sequence"/>
</dbReference>
<dbReference type="InterPro" id="IPR014284">
    <property type="entry name" value="RNA_pol_sigma-70_dom"/>
</dbReference>
<dbReference type="eggNOG" id="COG1595">
    <property type="taxonomic scope" value="Bacteria"/>
</dbReference>
<dbReference type="InterPro" id="IPR013249">
    <property type="entry name" value="RNA_pol_sigma70_r4_t2"/>
</dbReference>
<dbReference type="RefSeq" id="WP_043786915.1">
    <property type="nucleotide sequence ID" value="NZ_JMQI01000066.1"/>
</dbReference>
<dbReference type="InterPro" id="IPR014305">
    <property type="entry name" value="RNA_pol_sigma-G_actinobac"/>
</dbReference>
<comment type="caution">
    <text evidence="10">The sequence shown here is derived from an EMBL/GenBank/DDBJ whole genome shotgun (WGS) entry which is preliminary data.</text>
</comment>
<dbReference type="PROSITE" id="PS01063">
    <property type="entry name" value="SIGMA70_ECF"/>
    <property type="match status" value="1"/>
</dbReference>
<dbReference type="InterPro" id="IPR032710">
    <property type="entry name" value="NTF2-like_dom_sf"/>
</dbReference>
<comment type="subunit">
    <text evidence="2">Interacts transiently with the RNA polymerase catalytic core formed by RpoA, RpoB, RpoC and RpoZ (2 alpha, 1 beta, 1 beta' and 1 omega subunit) to form the RNA polymerase holoenzyme that can initiate transcription.</text>
</comment>
<evidence type="ECO:0000259" key="8">
    <source>
        <dbReference type="Pfam" id="PF08281"/>
    </source>
</evidence>
<dbReference type="InterPro" id="IPR052704">
    <property type="entry name" value="ECF_Sigma-70_Domain"/>
</dbReference>
<dbReference type="Gene3D" id="3.10.450.50">
    <property type="match status" value="1"/>
</dbReference>
<dbReference type="Gene3D" id="1.10.1740.10">
    <property type="match status" value="1"/>
</dbReference>
<dbReference type="SUPFAM" id="SSF54427">
    <property type="entry name" value="NTF2-like"/>
    <property type="match status" value="1"/>
</dbReference>
<accession>A0A066U1Q9</accession>
<keyword evidence="4 6" id="KW-0731">Sigma factor</keyword>
<dbReference type="GO" id="GO:0006352">
    <property type="term" value="P:DNA-templated transcription initiation"/>
    <property type="evidence" value="ECO:0007669"/>
    <property type="project" value="InterPro"/>
</dbReference>
<dbReference type="CDD" id="cd00531">
    <property type="entry name" value="NTF2_like"/>
    <property type="match status" value="1"/>
</dbReference>
<evidence type="ECO:0000313" key="11">
    <source>
        <dbReference type="Proteomes" id="UP000027345"/>
    </source>
</evidence>
<evidence type="ECO:0000256" key="4">
    <source>
        <dbReference type="ARBA" id="ARBA00023082"/>
    </source>
</evidence>
<keyword evidence="5 6" id="KW-0804">Transcription</keyword>
<feature type="domain" description="SnoaL-like" evidence="9">
    <location>
        <begin position="198"/>
        <end position="293"/>
    </location>
</feature>
<keyword evidence="6" id="KW-0238">DNA-binding</keyword>
<dbReference type="PANTHER" id="PTHR30173">
    <property type="entry name" value="SIGMA 19 FACTOR"/>
    <property type="match status" value="1"/>
</dbReference>
<dbReference type="InterPro" id="IPR036388">
    <property type="entry name" value="WH-like_DNA-bd_sf"/>
</dbReference>
<name>A0A066U1Q9_9PSEU</name>
<evidence type="ECO:0000256" key="3">
    <source>
        <dbReference type="ARBA" id="ARBA00023015"/>
    </source>
</evidence>
<evidence type="ECO:0000259" key="7">
    <source>
        <dbReference type="Pfam" id="PF04542"/>
    </source>
</evidence>